<dbReference type="STRING" id="394221.Mmar10_0488"/>
<dbReference type="GO" id="GO:0042026">
    <property type="term" value="P:protein refolding"/>
    <property type="evidence" value="ECO:0007669"/>
    <property type="project" value="TreeGrafter"/>
</dbReference>
<accession>Q0ASF6</accession>
<dbReference type="AlphaFoldDB" id="Q0ASF6"/>
<keyword evidence="1" id="KW-0963">Cytoplasm</keyword>
<dbReference type="OrthoDB" id="9793753at2"/>
<dbReference type="CDD" id="cd00498">
    <property type="entry name" value="Hsp33"/>
    <property type="match status" value="1"/>
</dbReference>
<dbReference type="PANTHER" id="PTHR30111:SF1">
    <property type="entry name" value="33 KDA CHAPERONIN"/>
    <property type="match status" value="1"/>
</dbReference>
<evidence type="ECO:0000256" key="4">
    <source>
        <dbReference type="ARBA" id="ARBA00023186"/>
    </source>
</evidence>
<sequence length="309" mass="33725">MTTVSDPLGEHDNIVAGFQIEGRTVRGRVTRIGSVLDEILSAHDYPEPVARLLGEAVLVTTLVGDALKFDGRLIVQAQGDGPVRFLVAEYVTGEGVRGFASMDRDAVDAALDAGIAPEAMMSTLLGRGSFAMTIDHGPDMDQYQGVVALEGASLSEVAETYFRQSEQTPTRLRCAIGEIWTGDEARQWRGGGALLQSVAGDDARGSAEEDWDHARALFETVEDGELLDPDLSAGALLYRLYNEDGVRLMEPTPVIKRCSCERERLRRIIASFPADDRSAMEADGAIVMTCEYCNRDWRFTPDEVARPHS</sequence>
<dbReference type="Gene3D" id="3.55.30.10">
    <property type="entry name" value="Hsp33 domain"/>
    <property type="match status" value="1"/>
</dbReference>
<keyword evidence="2" id="KW-0862">Zinc</keyword>
<dbReference type="SUPFAM" id="SSF118352">
    <property type="entry name" value="HSP33 redox switch-like"/>
    <property type="match status" value="1"/>
</dbReference>
<evidence type="ECO:0000313" key="7">
    <source>
        <dbReference type="Proteomes" id="UP000001964"/>
    </source>
</evidence>
<dbReference type="Proteomes" id="UP000001964">
    <property type="component" value="Chromosome"/>
</dbReference>
<dbReference type="GO" id="GO:0051082">
    <property type="term" value="F:unfolded protein binding"/>
    <property type="evidence" value="ECO:0007669"/>
    <property type="project" value="InterPro"/>
</dbReference>
<dbReference type="SUPFAM" id="SSF64397">
    <property type="entry name" value="Hsp33 domain"/>
    <property type="match status" value="1"/>
</dbReference>
<keyword evidence="4" id="KW-0143">Chaperone</keyword>
<evidence type="ECO:0000256" key="3">
    <source>
        <dbReference type="ARBA" id="ARBA00023157"/>
    </source>
</evidence>
<protein>
    <submittedName>
        <fullName evidence="6">Hsp33 protein</fullName>
    </submittedName>
</protein>
<gene>
    <name evidence="6" type="ordered locus">Mmar10_0488</name>
</gene>
<dbReference type="PIRSF" id="PIRSF005261">
    <property type="entry name" value="Heat_shock_Hsp33"/>
    <property type="match status" value="1"/>
</dbReference>
<dbReference type="KEGG" id="mmr:Mmar10_0488"/>
<organism evidence="6 7">
    <name type="scientific">Maricaulis maris (strain MCS10)</name>
    <name type="common">Caulobacter maris</name>
    <dbReference type="NCBI Taxonomy" id="394221"/>
    <lineage>
        <taxon>Bacteria</taxon>
        <taxon>Pseudomonadati</taxon>
        <taxon>Pseudomonadota</taxon>
        <taxon>Alphaproteobacteria</taxon>
        <taxon>Maricaulales</taxon>
        <taxon>Maricaulaceae</taxon>
        <taxon>Maricaulis</taxon>
    </lineage>
</organism>
<dbReference type="Gene3D" id="1.10.287.480">
    <property type="entry name" value="helix hairpin bin"/>
    <property type="match status" value="1"/>
</dbReference>
<dbReference type="InterPro" id="IPR016153">
    <property type="entry name" value="Heat_shock_Hsp33_N"/>
</dbReference>
<dbReference type="Gene3D" id="3.90.1280.10">
    <property type="entry name" value="HSP33 redox switch-like"/>
    <property type="match status" value="1"/>
</dbReference>
<dbReference type="GO" id="GO:0005737">
    <property type="term" value="C:cytoplasm"/>
    <property type="evidence" value="ECO:0007669"/>
    <property type="project" value="InterPro"/>
</dbReference>
<reference evidence="6 7" key="1">
    <citation type="submission" date="2006-08" db="EMBL/GenBank/DDBJ databases">
        <title>Complete sequence of Maricaulis maris MCS10.</title>
        <authorList>
            <consortium name="US DOE Joint Genome Institute"/>
            <person name="Copeland A."/>
            <person name="Lucas S."/>
            <person name="Lapidus A."/>
            <person name="Barry K."/>
            <person name="Detter J.C."/>
            <person name="Glavina del Rio T."/>
            <person name="Hammon N."/>
            <person name="Israni S."/>
            <person name="Dalin E."/>
            <person name="Tice H."/>
            <person name="Pitluck S."/>
            <person name="Saunders E."/>
            <person name="Brettin T."/>
            <person name="Bruce D."/>
            <person name="Han C."/>
            <person name="Tapia R."/>
            <person name="Gilna P."/>
            <person name="Schmutz J."/>
            <person name="Larimer F."/>
            <person name="Land M."/>
            <person name="Hauser L."/>
            <person name="Kyrpides N."/>
            <person name="Mikhailova N."/>
            <person name="Viollier P."/>
            <person name="Stephens C."/>
            <person name="Richardson P."/>
        </authorList>
    </citation>
    <scope>NUCLEOTIDE SEQUENCE [LARGE SCALE GENOMIC DNA]</scope>
    <source>
        <strain evidence="6 7">MCS10</strain>
    </source>
</reference>
<dbReference type="GO" id="GO:0044183">
    <property type="term" value="F:protein folding chaperone"/>
    <property type="evidence" value="ECO:0007669"/>
    <property type="project" value="TreeGrafter"/>
</dbReference>
<dbReference type="eggNOG" id="COG1281">
    <property type="taxonomic scope" value="Bacteria"/>
</dbReference>
<keyword evidence="5" id="KW-0676">Redox-active center</keyword>
<proteinExistence type="predicted"/>
<dbReference type="Pfam" id="PF01430">
    <property type="entry name" value="HSP33"/>
    <property type="match status" value="1"/>
</dbReference>
<evidence type="ECO:0000256" key="5">
    <source>
        <dbReference type="ARBA" id="ARBA00023284"/>
    </source>
</evidence>
<dbReference type="InterPro" id="IPR023212">
    <property type="entry name" value="Hsp33_helix_hairpin_bin_dom_sf"/>
</dbReference>
<name>Q0ASF6_MARMM</name>
<evidence type="ECO:0000313" key="6">
    <source>
        <dbReference type="EMBL" id="ABI64781.1"/>
    </source>
</evidence>
<dbReference type="NCBIfam" id="NF002386">
    <property type="entry name" value="PRK01402.1"/>
    <property type="match status" value="1"/>
</dbReference>
<evidence type="ECO:0000256" key="1">
    <source>
        <dbReference type="ARBA" id="ARBA00022490"/>
    </source>
</evidence>
<keyword evidence="7" id="KW-1185">Reference proteome</keyword>
<evidence type="ECO:0000256" key="2">
    <source>
        <dbReference type="ARBA" id="ARBA00022833"/>
    </source>
</evidence>
<dbReference type="HOGENOM" id="CLU_054493_0_1_5"/>
<keyword evidence="3" id="KW-1015">Disulfide bond</keyword>
<dbReference type="EMBL" id="CP000449">
    <property type="protein sequence ID" value="ABI64781.1"/>
    <property type="molecule type" value="Genomic_DNA"/>
</dbReference>
<dbReference type="InterPro" id="IPR016154">
    <property type="entry name" value="Heat_shock_Hsp33_C"/>
</dbReference>
<dbReference type="InterPro" id="IPR000397">
    <property type="entry name" value="Heat_shock_Hsp33"/>
</dbReference>
<dbReference type="RefSeq" id="WP_011642428.1">
    <property type="nucleotide sequence ID" value="NC_008347.1"/>
</dbReference>
<dbReference type="PANTHER" id="PTHR30111">
    <property type="entry name" value="33 KDA CHAPERONIN"/>
    <property type="match status" value="1"/>
</dbReference>